<name>A0ABP0TBP4_9BRYO</name>
<protein>
    <submittedName>
        <fullName evidence="1">Uncharacterized protein</fullName>
    </submittedName>
</protein>
<gene>
    <name evidence="1" type="ORF">CSSPTR1EN2_LOCUS1591</name>
</gene>
<keyword evidence="2" id="KW-1185">Reference proteome</keyword>
<dbReference type="Proteomes" id="UP001497512">
    <property type="component" value="Chromosome 1"/>
</dbReference>
<sequence>MAPNFLLLTKQAIDSAKSLTLRQNEQLFKLNKRQCKYVAQKLSESGEVLRVLKFAVDESVVCNCEAALK</sequence>
<reference evidence="1 2" key="1">
    <citation type="submission" date="2024-02" db="EMBL/GenBank/DDBJ databases">
        <authorList>
            <consortium name="ELIXIR-Norway"/>
            <consortium name="Elixir Norway"/>
        </authorList>
    </citation>
    <scope>NUCLEOTIDE SEQUENCE [LARGE SCALE GENOMIC DNA]</scope>
</reference>
<organism evidence="1 2">
    <name type="scientific">Sphagnum troendelagicum</name>
    <dbReference type="NCBI Taxonomy" id="128251"/>
    <lineage>
        <taxon>Eukaryota</taxon>
        <taxon>Viridiplantae</taxon>
        <taxon>Streptophyta</taxon>
        <taxon>Embryophyta</taxon>
        <taxon>Bryophyta</taxon>
        <taxon>Sphagnophytina</taxon>
        <taxon>Sphagnopsida</taxon>
        <taxon>Sphagnales</taxon>
        <taxon>Sphagnaceae</taxon>
        <taxon>Sphagnum</taxon>
    </lineage>
</organism>
<evidence type="ECO:0000313" key="2">
    <source>
        <dbReference type="Proteomes" id="UP001497512"/>
    </source>
</evidence>
<evidence type="ECO:0000313" key="1">
    <source>
        <dbReference type="EMBL" id="CAK9191839.1"/>
    </source>
</evidence>
<proteinExistence type="predicted"/>
<dbReference type="EMBL" id="OZ019893">
    <property type="protein sequence ID" value="CAK9191839.1"/>
    <property type="molecule type" value="Genomic_DNA"/>
</dbReference>
<accession>A0ABP0TBP4</accession>